<sequence length="28" mass="3288">MACIQRHGKRCFYVRNRSPSSWNRGSCS</sequence>
<organism evidence="1 2">
    <name type="scientific">Gossypium aridum</name>
    <name type="common">American cotton</name>
    <name type="synonym">Erioxylum aridum</name>
    <dbReference type="NCBI Taxonomy" id="34290"/>
    <lineage>
        <taxon>Eukaryota</taxon>
        <taxon>Viridiplantae</taxon>
        <taxon>Streptophyta</taxon>
        <taxon>Embryophyta</taxon>
        <taxon>Tracheophyta</taxon>
        <taxon>Spermatophyta</taxon>
        <taxon>Magnoliopsida</taxon>
        <taxon>eudicotyledons</taxon>
        <taxon>Gunneridae</taxon>
        <taxon>Pentapetalae</taxon>
        <taxon>rosids</taxon>
        <taxon>malvids</taxon>
        <taxon>Malvales</taxon>
        <taxon>Malvaceae</taxon>
        <taxon>Malvoideae</taxon>
        <taxon>Gossypium</taxon>
    </lineage>
</organism>
<proteinExistence type="predicted"/>
<dbReference type="AlphaFoldDB" id="A0A7J8YBH9"/>
<dbReference type="EMBL" id="JABFAA010000011">
    <property type="protein sequence ID" value="MBA0696933.1"/>
    <property type="molecule type" value="Genomic_DNA"/>
</dbReference>
<evidence type="ECO:0000313" key="2">
    <source>
        <dbReference type="Proteomes" id="UP000593577"/>
    </source>
</evidence>
<protein>
    <submittedName>
        <fullName evidence="1">Uncharacterized protein</fullName>
    </submittedName>
</protein>
<comment type="caution">
    <text evidence="1">The sequence shown here is derived from an EMBL/GenBank/DDBJ whole genome shotgun (WGS) entry which is preliminary data.</text>
</comment>
<name>A0A7J8YBH9_GOSAI</name>
<accession>A0A7J8YBH9</accession>
<dbReference type="Proteomes" id="UP000593577">
    <property type="component" value="Unassembled WGS sequence"/>
</dbReference>
<reference evidence="1 2" key="1">
    <citation type="journal article" date="2019" name="Genome Biol. Evol.">
        <title>Insights into the evolution of the New World diploid cottons (Gossypium, subgenus Houzingenia) based on genome sequencing.</title>
        <authorList>
            <person name="Grover C.E."/>
            <person name="Arick M.A. 2nd"/>
            <person name="Thrash A."/>
            <person name="Conover J.L."/>
            <person name="Sanders W.S."/>
            <person name="Peterson D.G."/>
            <person name="Frelichowski J.E."/>
            <person name="Scheffler J.A."/>
            <person name="Scheffler B.E."/>
            <person name="Wendel J.F."/>
        </authorList>
    </citation>
    <scope>NUCLEOTIDE SEQUENCE [LARGE SCALE GENOMIC DNA]</scope>
    <source>
        <strain evidence="1">185</strain>
        <tissue evidence="1">Leaf</tissue>
    </source>
</reference>
<keyword evidence="2" id="KW-1185">Reference proteome</keyword>
<gene>
    <name evidence="1" type="ORF">Goari_003450</name>
</gene>
<evidence type="ECO:0000313" key="1">
    <source>
        <dbReference type="EMBL" id="MBA0696933.1"/>
    </source>
</evidence>
<feature type="non-terminal residue" evidence="1">
    <location>
        <position position="28"/>
    </location>
</feature>